<dbReference type="EMBL" id="CP073347">
    <property type="protein sequence ID" value="UTW12470.1"/>
    <property type="molecule type" value="Genomic_DNA"/>
</dbReference>
<name>A0ABY5HMM0_9GAMM</name>
<evidence type="ECO:0000313" key="3">
    <source>
        <dbReference type="Proteomes" id="UP001058461"/>
    </source>
</evidence>
<dbReference type="RefSeq" id="WP_255854556.1">
    <property type="nucleotide sequence ID" value="NZ_CP073347.1"/>
</dbReference>
<dbReference type="InterPro" id="IPR013991">
    <property type="entry name" value="PhnaA_N_proteobac"/>
</dbReference>
<organism evidence="2 3">
    <name type="scientific">Marinobacterium rhizophilum</name>
    <dbReference type="NCBI Taxonomy" id="420402"/>
    <lineage>
        <taxon>Bacteria</taxon>
        <taxon>Pseudomonadati</taxon>
        <taxon>Pseudomonadota</taxon>
        <taxon>Gammaproteobacteria</taxon>
        <taxon>Oceanospirillales</taxon>
        <taxon>Oceanospirillaceae</taxon>
        <taxon>Marinobacterium</taxon>
    </lineage>
</organism>
<feature type="domain" description="PhnA protein N-terminal proteobacterial" evidence="1">
    <location>
        <begin position="22"/>
        <end position="70"/>
    </location>
</feature>
<accession>A0ABY5HMM0</accession>
<evidence type="ECO:0000313" key="2">
    <source>
        <dbReference type="EMBL" id="UTW12470.1"/>
    </source>
</evidence>
<dbReference type="Proteomes" id="UP001058461">
    <property type="component" value="Chromosome"/>
</dbReference>
<keyword evidence="3" id="KW-1185">Reference proteome</keyword>
<proteinExistence type="predicted"/>
<dbReference type="SMART" id="SM00782">
    <property type="entry name" value="PhnA_Zn_Ribbon"/>
    <property type="match status" value="1"/>
</dbReference>
<evidence type="ECO:0000259" key="1">
    <source>
        <dbReference type="SMART" id="SM00782"/>
    </source>
</evidence>
<protein>
    <submittedName>
        <fullName evidence="2">PhnA protein</fullName>
    </submittedName>
</protein>
<reference evidence="2" key="1">
    <citation type="submission" date="2021-04" db="EMBL/GenBank/DDBJ databases">
        <title>Oceanospirillales bacteria with DddD are important DMSP degraders in coastal seawater.</title>
        <authorList>
            <person name="Liu J."/>
        </authorList>
    </citation>
    <scope>NUCLEOTIDE SEQUENCE</scope>
    <source>
        <strain evidence="2">D13-1</strain>
    </source>
</reference>
<sequence>MSRAQERYHERQQHGLSIFGKDLIRRCGAHCELCDRQGVSLKVFEVPPVETPANFDHCVMLCEVCFKQILQPRKRDPHHWRCLRTAVWSSTPAARVLAIALLDTFIGREDWAMQLHEQLYLDPEEQLWVDSIDF</sequence>
<gene>
    <name evidence="2" type="ORF">KDW95_01945</name>
</gene>